<dbReference type="InterPro" id="IPR018097">
    <property type="entry name" value="EGF_Ca-bd_CS"/>
</dbReference>
<dbReference type="Proteomes" id="UP000238479">
    <property type="component" value="Chromosome 7"/>
</dbReference>
<dbReference type="GO" id="GO:0030247">
    <property type="term" value="F:polysaccharide binding"/>
    <property type="evidence" value="ECO:0007669"/>
    <property type="project" value="InterPro"/>
</dbReference>
<dbReference type="AlphaFoldDB" id="A0A2P6PGB2"/>
<dbReference type="PROSITE" id="PS01187">
    <property type="entry name" value="EGF_CA"/>
    <property type="match status" value="1"/>
</dbReference>
<keyword evidence="7" id="KW-0808">Transferase</keyword>
<dbReference type="GO" id="GO:0016020">
    <property type="term" value="C:membrane"/>
    <property type="evidence" value="ECO:0007669"/>
    <property type="project" value="UniProtKB-SubCell"/>
</dbReference>
<evidence type="ECO:0000259" key="6">
    <source>
        <dbReference type="Pfam" id="PF13947"/>
    </source>
</evidence>
<dbReference type="EMBL" id="PDCK01000045">
    <property type="protein sequence ID" value="PRQ20973.1"/>
    <property type="molecule type" value="Genomic_DNA"/>
</dbReference>
<accession>A0A2P6PGB2</accession>
<dbReference type="OMA" id="GICSERC"/>
<dbReference type="Gene3D" id="2.10.25.10">
    <property type="entry name" value="Laminin"/>
    <property type="match status" value="1"/>
</dbReference>
<keyword evidence="2 5" id="KW-0732">Signal</keyword>
<keyword evidence="7" id="KW-0675">Receptor</keyword>
<feature type="signal peptide" evidence="5">
    <location>
        <begin position="1"/>
        <end position="23"/>
    </location>
</feature>
<evidence type="ECO:0000313" key="7">
    <source>
        <dbReference type="EMBL" id="PRQ20973.1"/>
    </source>
</evidence>
<evidence type="ECO:0000313" key="8">
    <source>
        <dbReference type="Proteomes" id="UP000238479"/>
    </source>
</evidence>
<dbReference type="GO" id="GO:0005509">
    <property type="term" value="F:calcium ion binding"/>
    <property type="evidence" value="ECO:0007669"/>
    <property type="project" value="InterPro"/>
</dbReference>
<evidence type="ECO:0000256" key="2">
    <source>
        <dbReference type="ARBA" id="ARBA00022729"/>
    </source>
</evidence>
<evidence type="ECO:0000256" key="1">
    <source>
        <dbReference type="ARBA" id="ARBA00004167"/>
    </source>
</evidence>
<comment type="subcellular location">
    <subcellularLocation>
        <location evidence="1">Membrane</location>
        <topology evidence="1">Single-pass membrane protein</topology>
    </subcellularLocation>
</comment>
<dbReference type="Gramene" id="PRQ20973">
    <property type="protein sequence ID" value="PRQ20973"/>
    <property type="gene ID" value="RchiOBHm_Chr7g0234031"/>
</dbReference>
<dbReference type="STRING" id="74649.A0A2P6PGB2"/>
<dbReference type="PANTHER" id="PTHR33491">
    <property type="entry name" value="OSJNBA0016N04.9 PROTEIN"/>
    <property type="match status" value="1"/>
</dbReference>
<name>A0A2P6PGB2_ROSCH</name>
<protein>
    <submittedName>
        <fullName evidence="7">Putative EGF-like calcium-binding, wall-associated receptor kinase, galacturonan-binding protein</fullName>
    </submittedName>
</protein>
<reference evidence="7 8" key="1">
    <citation type="journal article" date="2018" name="Nat. Genet.">
        <title>The Rosa genome provides new insights in the design of modern roses.</title>
        <authorList>
            <person name="Bendahmane M."/>
        </authorList>
    </citation>
    <scope>NUCLEOTIDE SEQUENCE [LARGE SCALE GENOMIC DNA]</scope>
    <source>
        <strain evidence="8">cv. Old Blush</strain>
    </source>
</reference>
<dbReference type="InterPro" id="IPR025287">
    <property type="entry name" value="WAK_GUB"/>
</dbReference>
<keyword evidence="8" id="KW-1185">Reference proteome</keyword>
<evidence type="ECO:0000256" key="5">
    <source>
        <dbReference type="SAM" id="SignalP"/>
    </source>
</evidence>
<keyword evidence="4" id="KW-0472">Membrane</keyword>
<keyword evidence="7" id="KW-0418">Kinase</keyword>
<feature type="domain" description="Wall-associated receptor kinase galacturonan-binding" evidence="6">
    <location>
        <begin position="32"/>
        <end position="87"/>
    </location>
</feature>
<evidence type="ECO:0000256" key="3">
    <source>
        <dbReference type="ARBA" id="ARBA00023157"/>
    </source>
</evidence>
<dbReference type="Pfam" id="PF13947">
    <property type="entry name" value="GUB_WAK_bind"/>
    <property type="match status" value="1"/>
</dbReference>
<comment type="caution">
    <text evidence="7">The sequence shown here is derived from an EMBL/GenBank/DDBJ whole genome shotgun (WGS) entry which is preliminary data.</text>
</comment>
<organism evidence="7 8">
    <name type="scientific">Rosa chinensis</name>
    <name type="common">China rose</name>
    <dbReference type="NCBI Taxonomy" id="74649"/>
    <lineage>
        <taxon>Eukaryota</taxon>
        <taxon>Viridiplantae</taxon>
        <taxon>Streptophyta</taxon>
        <taxon>Embryophyta</taxon>
        <taxon>Tracheophyta</taxon>
        <taxon>Spermatophyta</taxon>
        <taxon>Magnoliopsida</taxon>
        <taxon>eudicotyledons</taxon>
        <taxon>Gunneridae</taxon>
        <taxon>Pentapetalae</taxon>
        <taxon>rosids</taxon>
        <taxon>fabids</taxon>
        <taxon>Rosales</taxon>
        <taxon>Rosaceae</taxon>
        <taxon>Rosoideae</taxon>
        <taxon>Rosoideae incertae sedis</taxon>
        <taxon>Rosa</taxon>
    </lineage>
</organism>
<sequence>MMEILVHQMIFMLLLSICRASTAAPKMAKPSCPTECGNVTIPYPFGIGPNPSCYYDEWFQIDCNESTQLKPFLRRINLEVLSIFTEGRLQVNSPVTFFCEGNNSRNQVADLRDSPFVYSQSDNIFTAVSCDYFALLSSAYSIVGGCTSFCGTGSEDLDCDSGINCCQTSIPPGLLAAVPFLFQREKSTSPVLTAIEKTTDCRKFAFLVDKDWFSNTASSLSISGFTADMKRGPKVPVVLLWSINNQTRPFDLFNKFIVDPDQHRLNVHTYYGDFSRVNLSALRDPSCIINPAVNWSKIVCSCRYGFEGNPYLGEKSCDDIDECQDPDRYRCFGPNKCVNVIGSYLCVDNQRKDNRRKAKWILVAGLSSSLGLLLLLIGIWFGYKLLKKKNEIK</sequence>
<proteinExistence type="predicted"/>
<feature type="transmembrane region" description="Helical" evidence="4">
    <location>
        <begin position="360"/>
        <end position="383"/>
    </location>
</feature>
<feature type="chain" id="PRO_5015198793" evidence="5">
    <location>
        <begin position="24"/>
        <end position="393"/>
    </location>
</feature>
<keyword evidence="4" id="KW-0812">Transmembrane</keyword>
<keyword evidence="3" id="KW-1015">Disulfide bond</keyword>
<gene>
    <name evidence="7" type="ORF">RchiOBHm_Chr7g0234031</name>
</gene>
<keyword evidence="4" id="KW-1133">Transmembrane helix</keyword>
<evidence type="ECO:0000256" key="4">
    <source>
        <dbReference type="SAM" id="Phobius"/>
    </source>
</evidence>
<dbReference type="GO" id="GO:0016301">
    <property type="term" value="F:kinase activity"/>
    <property type="evidence" value="ECO:0007669"/>
    <property type="project" value="UniProtKB-KW"/>
</dbReference>